<feature type="transmembrane region" description="Helical" evidence="10">
    <location>
        <begin position="23"/>
        <end position="42"/>
    </location>
</feature>
<keyword evidence="8 10" id="KW-1133">Transmembrane helix</keyword>
<organism evidence="11 12">
    <name type="scientific">Halothermothrix orenii (strain H 168 / OCM 544 / DSM 9562)</name>
    <dbReference type="NCBI Taxonomy" id="373903"/>
    <lineage>
        <taxon>Bacteria</taxon>
        <taxon>Bacillati</taxon>
        <taxon>Bacillota</taxon>
        <taxon>Clostridia</taxon>
        <taxon>Halanaerobiales</taxon>
        <taxon>Halothermotrichaceae</taxon>
        <taxon>Halothermothrix</taxon>
    </lineage>
</organism>
<dbReference type="Pfam" id="PF03116">
    <property type="entry name" value="NQR2_RnfD_RnfE"/>
    <property type="match status" value="1"/>
</dbReference>
<dbReference type="Proteomes" id="UP000000719">
    <property type="component" value="Chromosome"/>
</dbReference>
<dbReference type="GO" id="GO:0022900">
    <property type="term" value="P:electron transport chain"/>
    <property type="evidence" value="ECO:0007669"/>
    <property type="project" value="UniProtKB-UniRule"/>
</dbReference>
<feature type="transmembrane region" description="Helical" evidence="10">
    <location>
        <begin position="47"/>
        <end position="67"/>
    </location>
</feature>
<keyword evidence="1 10" id="KW-0813">Transport</keyword>
<dbReference type="eggNOG" id="COG4658">
    <property type="taxonomic scope" value="Bacteria"/>
</dbReference>
<dbReference type="KEGG" id="hor:Hore_14340"/>
<dbReference type="HOGENOM" id="CLU_042020_1_0_9"/>
<dbReference type="GO" id="GO:0055085">
    <property type="term" value="P:transmembrane transport"/>
    <property type="evidence" value="ECO:0007669"/>
    <property type="project" value="InterPro"/>
</dbReference>
<comment type="similarity">
    <text evidence="10">Belongs to the NqrB/RnfD family.</text>
</comment>
<keyword evidence="10" id="KW-0997">Cell inner membrane</keyword>
<keyword evidence="12" id="KW-1185">Reference proteome</keyword>
<feature type="transmembrane region" description="Helical" evidence="10">
    <location>
        <begin position="223"/>
        <end position="240"/>
    </location>
</feature>
<feature type="transmembrane region" description="Helical" evidence="10">
    <location>
        <begin position="252"/>
        <end position="270"/>
    </location>
</feature>
<comment type="cofactor">
    <cofactor evidence="10">
        <name>FMN</name>
        <dbReference type="ChEBI" id="CHEBI:58210"/>
    </cofactor>
</comment>
<evidence type="ECO:0000256" key="9">
    <source>
        <dbReference type="ARBA" id="ARBA00023136"/>
    </source>
</evidence>
<evidence type="ECO:0000256" key="7">
    <source>
        <dbReference type="ARBA" id="ARBA00022982"/>
    </source>
</evidence>
<dbReference type="PANTHER" id="PTHR30578">
    <property type="entry name" value="ELECTRON TRANSPORT COMPLEX PROTEIN RNFD"/>
    <property type="match status" value="1"/>
</dbReference>
<dbReference type="RefSeq" id="WP_012636366.1">
    <property type="nucleotide sequence ID" value="NC_011899.1"/>
</dbReference>
<evidence type="ECO:0000313" key="11">
    <source>
        <dbReference type="EMBL" id="ACL70183.1"/>
    </source>
</evidence>
<evidence type="ECO:0000256" key="6">
    <source>
        <dbReference type="ARBA" id="ARBA00022967"/>
    </source>
</evidence>
<dbReference type="AlphaFoldDB" id="B8CY14"/>
<keyword evidence="7 10" id="KW-0249">Electron transport</keyword>
<evidence type="ECO:0000256" key="10">
    <source>
        <dbReference type="HAMAP-Rule" id="MF_00462"/>
    </source>
</evidence>
<dbReference type="STRING" id="373903.Hore_14340"/>
<proteinExistence type="inferred from homology"/>
<dbReference type="InterPro" id="IPR011303">
    <property type="entry name" value="RnfD_bac"/>
</dbReference>
<comment type="subcellular location">
    <subcellularLocation>
        <location evidence="10">Cell inner membrane</location>
        <topology evidence="10">Multi-pass membrane protein</topology>
    </subcellularLocation>
</comment>
<accession>B8CY14</accession>
<evidence type="ECO:0000256" key="5">
    <source>
        <dbReference type="ARBA" id="ARBA00022692"/>
    </source>
</evidence>
<comment type="function">
    <text evidence="10">Part of a membrane-bound complex that couples electron transfer with translocation of ions across the membrane.</text>
</comment>
<dbReference type="OrthoDB" id="9776359at2"/>
<evidence type="ECO:0000256" key="8">
    <source>
        <dbReference type="ARBA" id="ARBA00022989"/>
    </source>
</evidence>
<dbReference type="HAMAP" id="MF_00462">
    <property type="entry name" value="RsxD_RnfD"/>
    <property type="match status" value="1"/>
</dbReference>
<keyword evidence="3 10" id="KW-0285">Flavoprotein</keyword>
<dbReference type="EMBL" id="CP001098">
    <property type="protein sequence ID" value="ACL70183.1"/>
    <property type="molecule type" value="Genomic_DNA"/>
</dbReference>
<keyword evidence="6 10" id="KW-1278">Translocase</keyword>
<dbReference type="EC" id="7.-.-.-" evidence="10"/>
<keyword evidence="5 10" id="KW-0812">Transmembrane</keyword>
<sequence>MNREQLVVTSSPHIRDVTTVNQIMWSVVFSLVPAIVAAVWFFKINALLVISVTVVFALLTEVIFQIARGKEVTINDGSAVITGILLALTLPPTIPLWIAALGSVVAVGLGKQVFGGLGYNPFNPALVGRAFLIAAYPVPMTTWILDGQTTATPLNLMKSDGILTDYWDLFIGHIGGCLGETSALALLLGAVYLIYKGYIDWRIPAGMLGSVFVLTMLSGQDPVFHLFAGGLVLGAFYMATDMVTTPVTKMGRWIFGVGAGLIVVVIRLWGGYPEGVLFSILLMNMTVPILNRYTRPRSLGEVKAGAK</sequence>
<dbReference type="GO" id="GO:0005886">
    <property type="term" value="C:plasma membrane"/>
    <property type="evidence" value="ECO:0007669"/>
    <property type="project" value="UniProtKB-SubCell"/>
</dbReference>
<dbReference type="PANTHER" id="PTHR30578:SF0">
    <property type="entry name" value="ION-TRANSLOCATING OXIDOREDUCTASE COMPLEX SUBUNIT D"/>
    <property type="match status" value="1"/>
</dbReference>
<feature type="transmembrane region" description="Helical" evidence="10">
    <location>
        <begin position="201"/>
        <end position="217"/>
    </location>
</feature>
<gene>
    <name evidence="10" type="primary">rnfD</name>
    <name evidence="11" type="ordered locus">Hore_14340</name>
</gene>
<keyword evidence="4 10" id="KW-0288">FMN</keyword>
<protein>
    <recommendedName>
        <fullName evidence="10">Ion-translocating oxidoreductase complex subunit D</fullName>
        <ecNumber evidence="10">7.-.-.-</ecNumber>
    </recommendedName>
    <alternativeName>
        <fullName evidence="10">Rnf electron transport complex subunit D</fullName>
    </alternativeName>
</protein>
<feature type="modified residue" description="FMN phosphoryl threonine" evidence="10">
    <location>
        <position position="152"/>
    </location>
</feature>
<comment type="subunit">
    <text evidence="10">The complex is composed of six subunits: RnfA, RnfB, RnfC, RnfD, RnfE and RnfG.</text>
</comment>
<evidence type="ECO:0000256" key="4">
    <source>
        <dbReference type="ARBA" id="ARBA00022643"/>
    </source>
</evidence>
<evidence type="ECO:0000256" key="2">
    <source>
        <dbReference type="ARBA" id="ARBA00022553"/>
    </source>
</evidence>
<evidence type="ECO:0000256" key="3">
    <source>
        <dbReference type="ARBA" id="ARBA00022630"/>
    </source>
</evidence>
<evidence type="ECO:0000313" key="12">
    <source>
        <dbReference type="Proteomes" id="UP000000719"/>
    </source>
</evidence>
<reference evidence="11 12" key="1">
    <citation type="journal article" date="2009" name="PLoS ONE">
        <title>Genome analysis of the anaerobic thermohalophilic bacterium Halothermothrix orenii.</title>
        <authorList>
            <person name="Mavromatis K."/>
            <person name="Ivanova N."/>
            <person name="Anderson I."/>
            <person name="Lykidis A."/>
            <person name="Hooper S.D."/>
            <person name="Sun H."/>
            <person name="Kunin V."/>
            <person name="Lapidus A."/>
            <person name="Hugenholtz P."/>
            <person name="Patel B."/>
            <person name="Kyrpides N.C."/>
        </authorList>
    </citation>
    <scope>NUCLEOTIDE SEQUENCE [LARGE SCALE GENOMIC DNA]</scope>
    <source>
        <strain evidence="12">H 168 / OCM 544 / DSM 9562</strain>
    </source>
</reference>
<name>B8CY14_HALOH</name>
<dbReference type="InterPro" id="IPR004338">
    <property type="entry name" value="NqrB/RnfD"/>
</dbReference>
<feature type="transmembrane region" description="Helical" evidence="10">
    <location>
        <begin position="170"/>
        <end position="194"/>
    </location>
</feature>
<keyword evidence="2 10" id="KW-0597">Phosphoprotein</keyword>
<feature type="transmembrane region" description="Helical" evidence="10">
    <location>
        <begin position="276"/>
        <end position="293"/>
    </location>
</feature>
<dbReference type="NCBIfam" id="TIGR01946">
    <property type="entry name" value="rnfD"/>
    <property type="match status" value="1"/>
</dbReference>
<evidence type="ECO:0000256" key="1">
    <source>
        <dbReference type="ARBA" id="ARBA00022448"/>
    </source>
</evidence>
<keyword evidence="10" id="KW-1003">Cell membrane</keyword>
<keyword evidence="9 10" id="KW-0472">Membrane</keyword>